<keyword evidence="1" id="KW-1133">Transmembrane helix</keyword>
<gene>
    <name evidence="3" type="ORF">E1298_23050</name>
</gene>
<comment type="caution">
    <text evidence="3">The sequence shown here is derived from an EMBL/GenBank/DDBJ whole genome shotgun (WGS) entry which is preliminary data.</text>
</comment>
<dbReference type="Proteomes" id="UP000294513">
    <property type="component" value="Unassembled WGS sequence"/>
</dbReference>
<dbReference type="AlphaFoldDB" id="A0A4R5BBZ9"/>
<keyword evidence="1" id="KW-0472">Membrane</keyword>
<dbReference type="SMART" id="SM00458">
    <property type="entry name" value="RICIN"/>
    <property type="match status" value="1"/>
</dbReference>
<reference evidence="3 4" key="1">
    <citation type="submission" date="2019-03" db="EMBL/GenBank/DDBJ databases">
        <title>Draft genome sequences of novel Actinobacteria.</title>
        <authorList>
            <person name="Sahin N."/>
            <person name="Ay H."/>
            <person name="Saygin H."/>
        </authorList>
    </citation>
    <scope>NUCLEOTIDE SEQUENCE [LARGE SCALE GENOMIC DNA]</scope>
    <source>
        <strain evidence="3 4">H3C3</strain>
    </source>
</reference>
<name>A0A4R5BBZ9_9ACTN</name>
<dbReference type="EMBL" id="SMKU01000127">
    <property type="protein sequence ID" value="TDD82206.1"/>
    <property type="molecule type" value="Genomic_DNA"/>
</dbReference>
<dbReference type="OrthoDB" id="4241492at2"/>
<organism evidence="3 4">
    <name type="scientific">Actinomadura rubrisoli</name>
    <dbReference type="NCBI Taxonomy" id="2530368"/>
    <lineage>
        <taxon>Bacteria</taxon>
        <taxon>Bacillati</taxon>
        <taxon>Actinomycetota</taxon>
        <taxon>Actinomycetes</taxon>
        <taxon>Streptosporangiales</taxon>
        <taxon>Thermomonosporaceae</taxon>
        <taxon>Actinomadura</taxon>
    </lineage>
</organism>
<evidence type="ECO:0000259" key="2">
    <source>
        <dbReference type="SMART" id="SM00458"/>
    </source>
</evidence>
<dbReference type="InterPro" id="IPR000772">
    <property type="entry name" value="Ricin_B_lectin"/>
</dbReference>
<feature type="transmembrane region" description="Helical" evidence="1">
    <location>
        <begin position="62"/>
        <end position="83"/>
    </location>
</feature>
<evidence type="ECO:0000256" key="1">
    <source>
        <dbReference type="SAM" id="Phobius"/>
    </source>
</evidence>
<dbReference type="PROSITE" id="PS50231">
    <property type="entry name" value="RICIN_B_LECTIN"/>
    <property type="match status" value="1"/>
</dbReference>
<dbReference type="SUPFAM" id="SSF50370">
    <property type="entry name" value="Ricin B-like lectins"/>
    <property type="match status" value="1"/>
</dbReference>
<proteinExistence type="predicted"/>
<evidence type="ECO:0000313" key="3">
    <source>
        <dbReference type="EMBL" id="TDD82206.1"/>
    </source>
</evidence>
<sequence>MAVHRRVSLCVMCEDQVHPSGVVPEHHSLSGVFPVGCSLICSPMSIVAVRRTGGSPMRLVKSMSRVLAVLGTLVLAFAGFAGIGNAQATSSGDVGAQAVYHFVRNIGSENGCMDLTSFNEDTPATLYRCYSASGYWYFADDRTIRNGPGSGQSLCLDPDSYATHAQVRLKRCYDAARQKWHHSETNNTIVSEGSGSNMCLDLRSYANQTPVTLYPCHGGASQQWSYD</sequence>
<feature type="domain" description="Ricin B lectin" evidence="2">
    <location>
        <begin position="100"/>
        <end position="227"/>
    </location>
</feature>
<evidence type="ECO:0000313" key="4">
    <source>
        <dbReference type="Proteomes" id="UP000294513"/>
    </source>
</evidence>
<keyword evidence="1" id="KW-0812">Transmembrane</keyword>
<accession>A0A4R5BBZ9</accession>
<dbReference type="InterPro" id="IPR035992">
    <property type="entry name" value="Ricin_B-like_lectins"/>
</dbReference>
<keyword evidence="4" id="KW-1185">Reference proteome</keyword>
<dbReference type="Gene3D" id="2.80.10.50">
    <property type="match status" value="1"/>
</dbReference>
<protein>
    <recommendedName>
        <fullName evidence="2">Ricin B lectin domain-containing protein</fullName>
    </recommendedName>
</protein>
<dbReference type="Pfam" id="PF00652">
    <property type="entry name" value="Ricin_B_lectin"/>
    <property type="match status" value="1"/>
</dbReference>